<keyword evidence="4" id="KW-1185">Reference proteome</keyword>
<feature type="region of interest" description="Disordered" evidence="1">
    <location>
        <begin position="296"/>
        <end position="317"/>
    </location>
</feature>
<dbReference type="PROSITE" id="PS50097">
    <property type="entry name" value="BTB"/>
    <property type="match status" value="1"/>
</dbReference>
<dbReference type="InterPro" id="IPR011705">
    <property type="entry name" value="BACK"/>
</dbReference>
<dbReference type="SMART" id="SM00875">
    <property type="entry name" value="BACK"/>
    <property type="match status" value="1"/>
</dbReference>
<evidence type="ECO:0000256" key="1">
    <source>
        <dbReference type="SAM" id="MobiDB-lite"/>
    </source>
</evidence>
<dbReference type="InterPro" id="IPR000210">
    <property type="entry name" value="BTB/POZ_dom"/>
</dbReference>
<dbReference type="Gene3D" id="3.30.710.10">
    <property type="entry name" value="Potassium Channel Kv1.1, Chain A"/>
    <property type="match status" value="1"/>
</dbReference>
<proteinExistence type="predicted"/>
<dbReference type="InterPro" id="IPR051481">
    <property type="entry name" value="BTB-POZ/Galectin-3-binding"/>
</dbReference>
<organism evidence="3 4">
    <name type="scientific">Holothuria leucospilota</name>
    <name type="common">Black long sea cucumber</name>
    <name type="synonym">Mertensiothuria leucospilota</name>
    <dbReference type="NCBI Taxonomy" id="206669"/>
    <lineage>
        <taxon>Eukaryota</taxon>
        <taxon>Metazoa</taxon>
        <taxon>Echinodermata</taxon>
        <taxon>Eleutherozoa</taxon>
        <taxon>Echinozoa</taxon>
        <taxon>Holothuroidea</taxon>
        <taxon>Aspidochirotacea</taxon>
        <taxon>Aspidochirotida</taxon>
        <taxon>Holothuriidae</taxon>
        <taxon>Holothuria</taxon>
    </lineage>
</organism>
<dbReference type="Pfam" id="PF00651">
    <property type="entry name" value="BTB"/>
    <property type="match status" value="1"/>
</dbReference>
<dbReference type="OrthoDB" id="8117402at2759"/>
<sequence>MAESKVQKTSKEGPPVEERKDDKQEVLMKVTCHSNGALSKKLGAFFNESHFHDVLLKLPDNKEYKAHRLVLCVWSEYFKERLQGPSRSRAPSTLVIDKLTPGEINAFEHMLRFMYTGEVTPQDDNVLDICRLTDRFKVKELRRLCEEWIGSNVGDHNVLGASARLRDAEELGLTHLTKKCREVFCHYFTRLPEATWGSLSVDHVEEILKSPEIVVEDEKHVLQKLESWVKCNGGMSKINKQVLVSRLLPQIRFRFMSAVQLQQVRDSPLGELIKEEMPGVLEDAFEFRAVAGEQSKVLGSRDEDQEEDSMDSDPSSRYKLPRLYFDSDLPGISQSRSNIFRTYRINGYNSDSRPVAVFNKDGHCWRDTREWRYECKSLQDNGDKDDPWRLKFTLTPPERQQRRYHVAFLIREAKSPGGQNAGPSVGDPELLVMVGKGTITKDEENEPNKKITMLTPPIFEKNPREVELCFVGNCFMKGVDV</sequence>
<name>A0A9Q1C298_HOLLE</name>
<protein>
    <submittedName>
        <fullName evidence="3">Kelch-like protein 41</fullName>
    </submittedName>
</protein>
<dbReference type="CDD" id="cd18186">
    <property type="entry name" value="BTB_POZ_ZBTB_KLHL-like"/>
    <property type="match status" value="1"/>
</dbReference>
<dbReference type="SUPFAM" id="SSF54695">
    <property type="entry name" value="POZ domain"/>
    <property type="match status" value="1"/>
</dbReference>
<dbReference type="EMBL" id="JAIZAY010000008">
    <property type="protein sequence ID" value="KAJ8036849.1"/>
    <property type="molecule type" value="Genomic_DNA"/>
</dbReference>
<dbReference type="AlphaFoldDB" id="A0A9Q1C298"/>
<feature type="region of interest" description="Disordered" evidence="1">
    <location>
        <begin position="1"/>
        <end position="23"/>
    </location>
</feature>
<dbReference type="PANTHER" id="PTHR24410">
    <property type="entry name" value="HL07962P-RELATED"/>
    <property type="match status" value="1"/>
</dbReference>
<dbReference type="SMART" id="SM00225">
    <property type="entry name" value="BTB"/>
    <property type="match status" value="1"/>
</dbReference>
<comment type="caution">
    <text evidence="3">The sequence shown here is derived from an EMBL/GenBank/DDBJ whole genome shotgun (WGS) entry which is preliminary data.</text>
</comment>
<dbReference type="InterPro" id="IPR011333">
    <property type="entry name" value="SKP1/BTB/POZ_sf"/>
</dbReference>
<evidence type="ECO:0000313" key="3">
    <source>
        <dbReference type="EMBL" id="KAJ8036849.1"/>
    </source>
</evidence>
<evidence type="ECO:0000259" key="2">
    <source>
        <dbReference type="PROSITE" id="PS50097"/>
    </source>
</evidence>
<accession>A0A9Q1C298</accession>
<dbReference type="Proteomes" id="UP001152320">
    <property type="component" value="Chromosome 8"/>
</dbReference>
<reference evidence="3" key="1">
    <citation type="submission" date="2021-10" db="EMBL/GenBank/DDBJ databases">
        <title>Tropical sea cucumber genome reveals ecological adaptation and Cuvierian tubules defense mechanism.</title>
        <authorList>
            <person name="Chen T."/>
        </authorList>
    </citation>
    <scope>NUCLEOTIDE SEQUENCE</scope>
    <source>
        <strain evidence="3">Nanhai2018</strain>
        <tissue evidence="3">Muscle</tissue>
    </source>
</reference>
<evidence type="ECO:0000313" key="4">
    <source>
        <dbReference type="Proteomes" id="UP001152320"/>
    </source>
</evidence>
<feature type="domain" description="BTB" evidence="2">
    <location>
        <begin position="52"/>
        <end position="123"/>
    </location>
</feature>
<gene>
    <name evidence="3" type="ORF">HOLleu_17493</name>
</gene>
<dbReference type="Pfam" id="PF07707">
    <property type="entry name" value="BACK"/>
    <property type="match status" value="1"/>
</dbReference>
<dbReference type="PANTHER" id="PTHR24410:SF48">
    <property type="entry name" value="BTB DOMAIN-CONTAINING PROTEIN"/>
    <property type="match status" value="1"/>
</dbReference>
<dbReference type="Gene3D" id="1.25.40.420">
    <property type="match status" value="1"/>
</dbReference>